<evidence type="ECO:0000313" key="2">
    <source>
        <dbReference type="EMBL" id="GIH97812.1"/>
    </source>
</evidence>
<gene>
    <name evidence="2" type="ORF">Psi01_84420</name>
</gene>
<evidence type="ECO:0000256" key="1">
    <source>
        <dbReference type="SAM" id="MobiDB-lite"/>
    </source>
</evidence>
<dbReference type="AlphaFoldDB" id="A0A8J3SS19"/>
<sequence>MWGTATAPRPSAKADVTPSPPGADPVSPPPGVIRAGPSHGLCYRAATVSDPNSKSRLPILS</sequence>
<keyword evidence="3" id="KW-1185">Reference proteome</keyword>
<proteinExistence type="predicted"/>
<organism evidence="2 3">
    <name type="scientific">Planobispora siamensis</name>
    <dbReference type="NCBI Taxonomy" id="936338"/>
    <lineage>
        <taxon>Bacteria</taxon>
        <taxon>Bacillati</taxon>
        <taxon>Actinomycetota</taxon>
        <taxon>Actinomycetes</taxon>
        <taxon>Streptosporangiales</taxon>
        <taxon>Streptosporangiaceae</taxon>
        <taxon>Planobispora</taxon>
    </lineage>
</organism>
<reference evidence="2 3" key="1">
    <citation type="submission" date="2021-01" db="EMBL/GenBank/DDBJ databases">
        <title>Whole genome shotgun sequence of Planobispora siamensis NBRC 107568.</title>
        <authorList>
            <person name="Komaki H."/>
            <person name="Tamura T."/>
        </authorList>
    </citation>
    <scope>NUCLEOTIDE SEQUENCE [LARGE SCALE GENOMIC DNA]</scope>
    <source>
        <strain evidence="2 3">NBRC 107568</strain>
    </source>
</reference>
<feature type="compositionally biased region" description="Pro residues" evidence="1">
    <location>
        <begin position="18"/>
        <end position="31"/>
    </location>
</feature>
<name>A0A8J3SS19_9ACTN</name>
<protein>
    <submittedName>
        <fullName evidence="2">Uncharacterized protein</fullName>
    </submittedName>
</protein>
<comment type="caution">
    <text evidence="2">The sequence shown here is derived from an EMBL/GenBank/DDBJ whole genome shotgun (WGS) entry which is preliminary data.</text>
</comment>
<evidence type="ECO:0000313" key="3">
    <source>
        <dbReference type="Proteomes" id="UP000619788"/>
    </source>
</evidence>
<feature type="region of interest" description="Disordered" evidence="1">
    <location>
        <begin position="1"/>
        <end position="38"/>
    </location>
</feature>
<accession>A0A8J3SS19</accession>
<dbReference type="Proteomes" id="UP000619788">
    <property type="component" value="Unassembled WGS sequence"/>
</dbReference>
<dbReference type="EMBL" id="BOOJ01000102">
    <property type="protein sequence ID" value="GIH97812.1"/>
    <property type="molecule type" value="Genomic_DNA"/>
</dbReference>